<reference evidence="2" key="1">
    <citation type="journal article" date="2021" name="Nat. Commun.">
        <title>Genetic determinants of endophytism in the Arabidopsis root mycobiome.</title>
        <authorList>
            <person name="Mesny F."/>
            <person name="Miyauchi S."/>
            <person name="Thiergart T."/>
            <person name="Pickel B."/>
            <person name="Atanasova L."/>
            <person name="Karlsson M."/>
            <person name="Huettel B."/>
            <person name="Barry K.W."/>
            <person name="Haridas S."/>
            <person name="Chen C."/>
            <person name="Bauer D."/>
            <person name="Andreopoulos W."/>
            <person name="Pangilinan J."/>
            <person name="LaButti K."/>
            <person name="Riley R."/>
            <person name="Lipzen A."/>
            <person name="Clum A."/>
            <person name="Drula E."/>
            <person name="Henrissat B."/>
            <person name="Kohler A."/>
            <person name="Grigoriev I.V."/>
            <person name="Martin F.M."/>
            <person name="Hacquard S."/>
        </authorList>
    </citation>
    <scope>NUCLEOTIDE SEQUENCE</scope>
    <source>
        <strain evidence="2">MPI-CAGE-CH-0230</strain>
    </source>
</reference>
<feature type="region of interest" description="Disordered" evidence="1">
    <location>
        <begin position="160"/>
        <end position="181"/>
    </location>
</feature>
<proteinExistence type="predicted"/>
<dbReference type="EMBL" id="JAGTJQ010000007">
    <property type="protein sequence ID" value="KAH7028060.1"/>
    <property type="molecule type" value="Genomic_DNA"/>
</dbReference>
<dbReference type="AlphaFoldDB" id="A0A9P9BS84"/>
<evidence type="ECO:0000313" key="2">
    <source>
        <dbReference type="EMBL" id="KAH7028060.1"/>
    </source>
</evidence>
<name>A0A9P9BS84_9PEZI</name>
<organism evidence="2 3">
    <name type="scientific">Microdochium trichocladiopsis</name>
    <dbReference type="NCBI Taxonomy" id="1682393"/>
    <lineage>
        <taxon>Eukaryota</taxon>
        <taxon>Fungi</taxon>
        <taxon>Dikarya</taxon>
        <taxon>Ascomycota</taxon>
        <taxon>Pezizomycotina</taxon>
        <taxon>Sordariomycetes</taxon>
        <taxon>Xylariomycetidae</taxon>
        <taxon>Xylariales</taxon>
        <taxon>Microdochiaceae</taxon>
        <taxon>Microdochium</taxon>
    </lineage>
</organism>
<dbReference type="RefSeq" id="XP_046010859.1">
    <property type="nucleotide sequence ID" value="XM_046157017.1"/>
</dbReference>
<protein>
    <submittedName>
        <fullName evidence="2">Uncharacterized protein</fullName>
    </submittedName>
</protein>
<dbReference type="GeneID" id="70186563"/>
<evidence type="ECO:0000313" key="3">
    <source>
        <dbReference type="Proteomes" id="UP000756346"/>
    </source>
</evidence>
<comment type="caution">
    <text evidence="2">The sequence shown here is derived from an EMBL/GenBank/DDBJ whole genome shotgun (WGS) entry which is preliminary data.</text>
</comment>
<gene>
    <name evidence="2" type="ORF">B0I36DRAFT_351497</name>
</gene>
<keyword evidence="3" id="KW-1185">Reference proteome</keyword>
<dbReference type="Proteomes" id="UP000756346">
    <property type="component" value="Unassembled WGS sequence"/>
</dbReference>
<accession>A0A9P9BS84</accession>
<sequence>MTGDHESDDHGLASASKAVVVQTMAVDTVEVAVAAAVDLSHRCHRELALYRQVLCVQWDCKIMRPFARDRGRLGARPSSDECDWWPPLGMKQRTSPQSLDGSVGGLLIPAGFPQGLVGLKPVAVNPTGDVHTMHQAYVTAAESFMRTRVNELGAVPWRDRGPMKDLDSMVPTPVRDGRRAT</sequence>
<evidence type="ECO:0000256" key="1">
    <source>
        <dbReference type="SAM" id="MobiDB-lite"/>
    </source>
</evidence>